<name>A0A9N8H7L1_9STRA</name>
<reference evidence="3" key="1">
    <citation type="submission" date="2020-06" db="EMBL/GenBank/DDBJ databases">
        <authorList>
            <consortium name="Plant Systems Biology data submission"/>
        </authorList>
    </citation>
    <scope>NUCLEOTIDE SEQUENCE</scope>
    <source>
        <strain evidence="3">D6</strain>
    </source>
</reference>
<evidence type="ECO:0000313" key="3">
    <source>
        <dbReference type="EMBL" id="CAB9502285.1"/>
    </source>
</evidence>
<accession>A0A9N8H7L1</accession>
<evidence type="ECO:0000256" key="1">
    <source>
        <dbReference type="SAM" id="MobiDB-lite"/>
    </source>
</evidence>
<comment type="caution">
    <text evidence="3">The sequence shown here is derived from an EMBL/GenBank/DDBJ whole genome shotgun (WGS) entry which is preliminary data.</text>
</comment>
<feature type="region of interest" description="Disordered" evidence="1">
    <location>
        <begin position="258"/>
        <end position="309"/>
    </location>
</feature>
<keyword evidence="4" id="KW-1185">Reference proteome</keyword>
<keyword evidence="2" id="KW-0732">Signal</keyword>
<evidence type="ECO:0000313" key="4">
    <source>
        <dbReference type="Proteomes" id="UP001153069"/>
    </source>
</evidence>
<sequence>MMMRGLQCAVAVAIVSVLKLVNGFSPQVQRSWGHHAIATTKSPPPQFASPTAMGMLPLADMDSLFLLADVPVFDGSSIVDPVVVSGAFWDGLSRQFVSLLIGQLLAATVFGVITTFAGSQISKLTGFLSDTVQSQVDNQQKGSLKQPPPEYQGEVTITPDLAKLAQCIAIDCIGTSSELIPLIGEVTDVLWAPIAALLLRSLYPGSKVVFLLEFTEEILPFTDILPLATICWVVDTLFPTSGVAKTLQLGIYGQNVNDGESNVMDPPTSYASSTTRQRERQRSDGTVIDVESQPVEGDKTRQLPPSNDR</sequence>
<dbReference type="EMBL" id="CAICTM010000131">
    <property type="protein sequence ID" value="CAB9502285.1"/>
    <property type="molecule type" value="Genomic_DNA"/>
</dbReference>
<feature type="compositionally biased region" description="Basic and acidic residues" evidence="1">
    <location>
        <begin position="296"/>
        <end position="309"/>
    </location>
</feature>
<dbReference type="Proteomes" id="UP001153069">
    <property type="component" value="Unassembled WGS sequence"/>
</dbReference>
<feature type="chain" id="PRO_5040273509" evidence="2">
    <location>
        <begin position="24"/>
        <end position="309"/>
    </location>
</feature>
<gene>
    <name evidence="3" type="ORF">SEMRO_132_G062700.1</name>
</gene>
<proteinExistence type="predicted"/>
<evidence type="ECO:0000256" key="2">
    <source>
        <dbReference type="SAM" id="SignalP"/>
    </source>
</evidence>
<organism evidence="3 4">
    <name type="scientific">Seminavis robusta</name>
    <dbReference type="NCBI Taxonomy" id="568900"/>
    <lineage>
        <taxon>Eukaryota</taxon>
        <taxon>Sar</taxon>
        <taxon>Stramenopiles</taxon>
        <taxon>Ochrophyta</taxon>
        <taxon>Bacillariophyta</taxon>
        <taxon>Bacillariophyceae</taxon>
        <taxon>Bacillariophycidae</taxon>
        <taxon>Naviculales</taxon>
        <taxon>Naviculaceae</taxon>
        <taxon>Seminavis</taxon>
    </lineage>
</organism>
<dbReference type="AlphaFoldDB" id="A0A9N8H7L1"/>
<feature type="signal peptide" evidence="2">
    <location>
        <begin position="1"/>
        <end position="23"/>
    </location>
</feature>
<protein>
    <submittedName>
        <fullName evidence="3">Inherit from COG: Phosphoglycerate mutase</fullName>
    </submittedName>
</protein>
<dbReference type="OrthoDB" id="192262at2759"/>